<dbReference type="PROSITE" id="PS50157">
    <property type="entry name" value="ZINC_FINGER_C2H2_2"/>
    <property type="match status" value="3"/>
</dbReference>
<sequence length="148" mass="16994">RELCTSEKNSSTNDSKICDDDLFRMSKQIEKASYMCDICALSFDQSCDLESHRKIHAEMKLYVCPVCGLEFLNSSSLIKHRGTHTAKIAKCSFGVTKLSTYTKIHMKEKLYKCKDCGVGFMYRSHLQTHKRIHTGEKLYKGDSCEIEF</sequence>
<dbReference type="GO" id="GO:0008270">
    <property type="term" value="F:zinc ion binding"/>
    <property type="evidence" value="ECO:0007669"/>
    <property type="project" value="UniProtKB-KW"/>
</dbReference>
<gene>
    <name evidence="7" type="primary">ORF216795</name>
</gene>
<keyword evidence="3 5" id="KW-0863">Zinc-finger</keyword>
<evidence type="ECO:0000259" key="6">
    <source>
        <dbReference type="PROSITE" id="PS50157"/>
    </source>
</evidence>
<organism evidence="7">
    <name type="scientific">Arion vulgaris</name>
    <dbReference type="NCBI Taxonomy" id="1028688"/>
    <lineage>
        <taxon>Eukaryota</taxon>
        <taxon>Metazoa</taxon>
        <taxon>Spiralia</taxon>
        <taxon>Lophotrochozoa</taxon>
        <taxon>Mollusca</taxon>
        <taxon>Gastropoda</taxon>
        <taxon>Heterobranchia</taxon>
        <taxon>Euthyneura</taxon>
        <taxon>Panpulmonata</taxon>
        <taxon>Eupulmonata</taxon>
        <taxon>Stylommatophora</taxon>
        <taxon>Helicina</taxon>
        <taxon>Arionoidea</taxon>
        <taxon>Arionidae</taxon>
        <taxon>Arion</taxon>
    </lineage>
</organism>
<keyword evidence="2" id="KW-0677">Repeat</keyword>
<evidence type="ECO:0000256" key="2">
    <source>
        <dbReference type="ARBA" id="ARBA00022737"/>
    </source>
</evidence>
<dbReference type="SUPFAM" id="SSF57667">
    <property type="entry name" value="beta-beta-alpha zinc fingers"/>
    <property type="match status" value="2"/>
</dbReference>
<dbReference type="PANTHER" id="PTHR24379">
    <property type="entry name" value="KRAB AND ZINC FINGER DOMAIN-CONTAINING"/>
    <property type="match status" value="1"/>
</dbReference>
<feature type="domain" description="C2H2-type" evidence="6">
    <location>
        <begin position="34"/>
        <end position="61"/>
    </location>
</feature>
<dbReference type="FunFam" id="3.30.160.60:FF:002090">
    <property type="entry name" value="Zinc finger protein 473"/>
    <property type="match status" value="1"/>
</dbReference>
<evidence type="ECO:0000256" key="3">
    <source>
        <dbReference type="ARBA" id="ARBA00022771"/>
    </source>
</evidence>
<feature type="non-terminal residue" evidence="7">
    <location>
        <position position="148"/>
    </location>
</feature>
<dbReference type="Gene3D" id="3.30.160.60">
    <property type="entry name" value="Classic Zinc Finger"/>
    <property type="match status" value="3"/>
</dbReference>
<proteinExistence type="predicted"/>
<dbReference type="EMBL" id="HACG01050887">
    <property type="protein sequence ID" value="CEK97752.1"/>
    <property type="molecule type" value="Transcribed_RNA"/>
</dbReference>
<dbReference type="SMART" id="SM00355">
    <property type="entry name" value="ZnF_C2H2"/>
    <property type="match status" value="3"/>
</dbReference>
<dbReference type="Pfam" id="PF00096">
    <property type="entry name" value="zf-C2H2"/>
    <property type="match status" value="3"/>
</dbReference>
<dbReference type="InterPro" id="IPR036236">
    <property type="entry name" value="Znf_C2H2_sf"/>
</dbReference>
<feature type="domain" description="C2H2-type" evidence="6">
    <location>
        <begin position="111"/>
        <end position="138"/>
    </location>
</feature>
<keyword evidence="4" id="KW-0862">Zinc</keyword>
<evidence type="ECO:0000256" key="4">
    <source>
        <dbReference type="ARBA" id="ARBA00022833"/>
    </source>
</evidence>
<dbReference type="InterPro" id="IPR013087">
    <property type="entry name" value="Znf_C2H2_type"/>
</dbReference>
<evidence type="ECO:0000256" key="5">
    <source>
        <dbReference type="PROSITE-ProRule" id="PRU00042"/>
    </source>
</evidence>
<dbReference type="PROSITE" id="PS00028">
    <property type="entry name" value="ZINC_FINGER_C2H2_1"/>
    <property type="match status" value="3"/>
</dbReference>
<dbReference type="AlphaFoldDB" id="A0A0B7BXT8"/>
<evidence type="ECO:0000256" key="1">
    <source>
        <dbReference type="ARBA" id="ARBA00022723"/>
    </source>
</evidence>
<dbReference type="PANTHER" id="PTHR24379:SF121">
    <property type="entry name" value="C2H2-TYPE DOMAIN-CONTAINING PROTEIN"/>
    <property type="match status" value="1"/>
</dbReference>
<accession>A0A0B7BXT8</accession>
<reference evidence="7" key="1">
    <citation type="submission" date="2014-12" db="EMBL/GenBank/DDBJ databases">
        <title>Insight into the proteome of Arion vulgaris.</title>
        <authorList>
            <person name="Aradska J."/>
            <person name="Bulat T."/>
            <person name="Smidak R."/>
            <person name="Sarate P."/>
            <person name="Gangsoo J."/>
            <person name="Sialana F."/>
            <person name="Bilban M."/>
            <person name="Lubec G."/>
        </authorList>
    </citation>
    <scope>NUCLEOTIDE SEQUENCE</scope>
    <source>
        <tissue evidence="7">Skin</tissue>
    </source>
</reference>
<keyword evidence="1" id="KW-0479">Metal-binding</keyword>
<name>A0A0B7BXT8_9EUPU</name>
<feature type="domain" description="C2H2-type" evidence="6">
    <location>
        <begin position="62"/>
        <end position="89"/>
    </location>
</feature>
<protein>
    <recommendedName>
        <fullName evidence="6">C2H2-type domain-containing protein</fullName>
    </recommendedName>
</protein>
<feature type="non-terminal residue" evidence="7">
    <location>
        <position position="1"/>
    </location>
</feature>
<evidence type="ECO:0000313" key="7">
    <source>
        <dbReference type="EMBL" id="CEK97752.1"/>
    </source>
</evidence>